<proteinExistence type="predicted"/>
<dbReference type="GO" id="GO:0016757">
    <property type="term" value="F:glycosyltransferase activity"/>
    <property type="evidence" value="ECO:0007669"/>
    <property type="project" value="UniProtKB-KW"/>
</dbReference>
<dbReference type="SUPFAM" id="SSF53335">
    <property type="entry name" value="S-adenosyl-L-methionine-dependent methyltransferases"/>
    <property type="match status" value="1"/>
</dbReference>
<evidence type="ECO:0000256" key="1">
    <source>
        <dbReference type="SAM" id="Coils"/>
    </source>
</evidence>
<dbReference type="Pfam" id="PF13578">
    <property type="entry name" value="Methyltransf_24"/>
    <property type="match status" value="1"/>
</dbReference>
<dbReference type="PANTHER" id="PTHR43179:SF7">
    <property type="entry name" value="RHAMNOSYLTRANSFERASE WBBL"/>
    <property type="match status" value="1"/>
</dbReference>
<dbReference type="InterPro" id="IPR029063">
    <property type="entry name" value="SAM-dependent_MTases_sf"/>
</dbReference>
<dbReference type="SUPFAM" id="SSF53448">
    <property type="entry name" value="Nucleotide-diphospho-sugar transferases"/>
    <property type="match status" value="2"/>
</dbReference>
<comment type="caution">
    <text evidence="3">The sequence shown here is derived from an EMBL/GenBank/DDBJ whole genome shotgun (WGS) entry which is preliminary data.</text>
</comment>
<feature type="domain" description="Glycosyltransferase 2-like" evidence="2">
    <location>
        <begin position="677"/>
        <end position="852"/>
    </location>
</feature>
<sequence>MTLPTEPSSYDTANHDEAIRALVAPVLDPLFWPSQRTGYPSAWWGHVPFAHWVVAAAQPRLVVELGTHHGVSYAAFCEAVLRNQLTTRCIAVDTWLGDEHSGSYGQEVYEDLHNFHDARYGSFSQLVRSSFDGALNFVADASVDLLHIDGMHTYEAVRHDFEAWLPKLSKRGVVLFHDTVVRERDFGVWRLWAEVQELHPNFEFLHSHGLGVLVVGTEAPGPVQDLCRLDAMGARRVRERFAALGARSIAEDHAVRVAENAASEAAQARQAAQAAATRIADLTTQLVGITQTREELKTALAVVQESHTVLEAKLTALLSSTSWRVTRPLRGAKRLWSEPDFRRRVIRRTVKEMLLAAPLPATLRTSLLERARRLRGPALLDPGTYVYADWVAQYDTILPERTAAIQRQVEALPWRPKISIVVPVYNTDRNHLEEMIQSVLHQIYQDWELCIADDASTKAHVRELLEIFRHKDDRIKVVYREVNGHISAASNSALELATGDYVALLDHDDILPQHALSTVANAIVQNPTAEIFYSDEDKIDQNGKRFDPYFKPDWNQELLYGQNYINHLGLYRLDLLKRIGGFRAGFEGSQDYDLTLRAVAATNGPIIHIPHILYHWRIFQGAQTFSSTQRDTATTAARRAIQEHLAQRGEQVIVAEAGGGYHRVIRDDPLVWPRVTAVIPTRDHVDILRECIQGLNQATDYPDLEIIVADNDSAETETLRYFDEIRSRGVKIVSVPGTFNYSRINNRAIEHATGEIILLLNNDISMIESGWLKEMVKHLQNDQVAAVGAKLLYPDGTLQHGGVVLGIGGVAGHVHVGVKGDDPGYFSRLKLPQDISCATAACLAVRKLVFDEIGGFDETNLAVAFNDVDLCMRIRQAGHRIIWTPYAKLVHHESKSRGSDLEGVKLQRFMKEVAYMQHRWQGALQSDPFYNPNLSLESCTPQLAFPPRIARPWDVGHVPTTATRPASDNDS</sequence>
<gene>
    <name evidence="3" type="ORF">ACETIH_16865</name>
</gene>
<reference evidence="3 4" key="1">
    <citation type="submission" date="2024-09" db="EMBL/GenBank/DDBJ databases">
        <title>Nodulacao em especies de Leguminosae Basais da Amazonia e Caracterizacao dos Rizobios e Bacterias Associadas aos Nodulos.</title>
        <authorList>
            <person name="Jambeiro I.C.A."/>
            <person name="Lopes I.S."/>
            <person name="Aguiar E.R.G.R."/>
            <person name="Santos A.F.J."/>
            <person name="Dos Santos J.M.F."/>
            <person name="Gross E."/>
        </authorList>
    </citation>
    <scope>NUCLEOTIDE SEQUENCE [LARGE SCALE GENOMIC DNA]</scope>
    <source>
        <strain evidence="3 4">BRUESC1165</strain>
    </source>
</reference>
<feature type="coiled-coil region" evidence="1">
    <location>
        <begin position="258"/>
        <end position="285"/>
    </location>
</feature>
<dbReference type="InterPro" id="IPR001173">
    <property type="entry name" value="Glyco_trans_2-like"/>
</dbReference>
<keyword evidence="1" id="KW-0175">Coiled coil</keyword>
<name>A0ABV6YAQ7_9HYPH</name>
<dbReference type="EMBL" id="JBHOMY010000048">
    <property type="protein sequence ID" value="MFC1458338.1"/>
    <property type="molecule type" value="Genomic_DNA"/>
</dbReference>
<dbReference type="Gene3D" id="3.90.550.10">
    <property type="entry name" value="Spore Coat Polysaccharide Biosynthesis Protein SpsA, Chain A"/>
    <property type="match status" value="2"/>
</dbReference>
<feature type="domain" description="Glycosyltransferase 2-like" evidence="2">
    <location>
        <begin position="419"/>
        <end position="579"/>
    </location>
</feature>
<keyword evidence="4" id="KW-1185">Reference proteome</keyword>
<dbReference type="Gene3D" id="3.40.50.150">
    <property type="entry name" value="Vaccinia Virus protein VP39"/>
    <property type="match status" value="1"/>
</dbReference>
<accession>A0ABV6YAQ7</accession>
<dbReference type="CDD" id="cd04184">
    <property type="entry name" value="GT2_RfbC_Mx_like"/>
    <property type="match status" value="1"/>
</dbReference>
<evidence type="ECO:0000259" key="2">
    <source>
        <dbReference type="Pfam" id="PF00535"/>
    </source>
</evidence>
<dbReference type="RefSeq" id="WP_377030303.1">
    <property type="nucleotide sequence ID" value="NZ_JBHOMY010000048.1"/>
</dbReference>
<dbReference type="CDD" id="cd04186">
    <property type="entry name" value="GT_2_like_c"/>
    <property type="match status" value="1"/>
</dbReference>
<keyword evidence="3" id="KW-0808">Transferase</keyword>
<dbReference type="Pfam" id="PF00535">
    <property type="entry name" value="Glycos_transf_2"/>
    <property type="match status" value="2"/>
</dbReference>
<dbReference type="PANTHER" id="PTHR43179">
    <property type="entry name" value="RHAMNOSYLTRANSFERASE WBBL"/>
    <property type="match status" value="1"/>
</dbReference>
<organism evidence="3 4">
    <name type="scientific">Microvirga arabica</name>
    <dbReference type="NCBI Taxonomy" id="1128671"/>
    <lineage>
        <taxon>Bacteria</taxon>
        <taxon>Pseudomonadati</taxon>
        <taxon>Pseudomonadota</taxon>
        <taxon>Alphaproteobacteria</taxon>
        <taxon>Hyphomicrobiales</taxon>
        <taxon>Methylobacteriaceae</taxon>
        <taxon>Microvirga</taxon>
    </lineage>
</organism>
<protein>
    <submittedName>
        <fullName evidence="3">Glycosyltransferase</fullName>
        <ecNumber evidence="3">2.4.-.-</ecNumber>
    </submittedName>
</protein>
<evidence type="ECO:0000313" key="4">
    <source>
        <dbReference type="Proteomes" id="UP001593940"/>
    </source>
</evidence>
<dbReference type="InterPro" id="IPR029044">
    <property type="entry name" value="Nucleotide-diphossugar_trans"/>
</dbReference>
<evidence type="ECO:0000313" key="3">
    <source>
        <dbReference type="EMBL" id="MFC1458338.1"/>
    </source>
</evidence>
<dbReference type="EC" id="2.4.-.-" evidence="3"/>
<dbReference type="Proteomes" id="UP001593940">
    <property type="component" value="Unassembled WGS sequence"/>
</dbReference>
<keyword evidence="3" id="KW-0328">Glycosyltransferase</keyword>